<organism evidence="1 2">
    <name type="scientific">Rickettsia bellii str. RML An4</name>
    <dbReference type="NCBI Taxonomy" id="1359193"/>
    <lineage>
        <taxon>Bacteria</taxon>
        <taxon>Pseudomonadati</taxon>
        <taxon>Pseudomonadota</taxon>
        <taxon>Alphaproteobacteria</taxon>
        <taxon>Rickettsiales</taxon>
        <taxon>Rickettsiaceae</taxon>
        <taxon>Rickettsieae</taxon>
        <taxon>Rickettsia</taxon>
        <taxon>belli group</taxon>
    </lineage>
</organism>
<dbReference type="Proteomes" id="UP000033661">
    <property type="component" value="Unassembled WGS sequence"/>
</dbReference>
<sequence>MGVSSRGLSTGSSIKRDKIELLALKNCRIYGYFTGSRGQATG</sequence>
<dbReference type="PATRIC" id="fig|1359193.3.peg.1148"/>
<accession>A0A0F3QDG0</accession>
<keyword evidence="2" id="KW-1185">Reference proteome</keyword>
<comment type="caution">
    <text evidence="1">The sequence shown here is derived from an EMBL/GenBank/DDBJ whole genome shotgun (WGS) entry which is preliminary data.</text>
</comment>
<dbReference type="EMBL" id="LAOI01000001">
    <property type="protein sequence ID" value="KJV90186.1"/>
    <property type="molecule type" value="Genomic_DNA"/>
</dbReference>
<evidence type="ECO:0000313" key="1">
    <source>
        <dbReference type="EMBL" id="KJV90186.1"/>
    </source>
</evidence>
<protein>
    <submittedName>
        <fullName evidence="1">Uncharacterized protein</fullName>
    </submittedName>
</protein>
<proteinExistence type="predicted"/>
<dbReference type="AlphaFoldDB" id="A0A0F3QDG0"/>
<gene>
    <name evidence="1" type="ORF">RBEAN4_1188</name>
</gene>
<name>A0A0F3QDG0_RICBE</name>
<evidence type="ECO:0000313" key="2">
    <source>
        <dbReference type="Proteomes" id="UP000033661"/>
    </source>
</evidence>
<reference evidence="1 2" key="1">
    <citation type="submission" date="2015-02" db="EMBL/GenBank/DDBJ databases">
        <title>Genome Sequencing of Rickettsiales.</title>
        <authorList>
            <person name="Daugherty S.C."/>
            <person name="Su Q."/>
            <person name="Abolude K."/>
            <person name="Beier-Sexton M."/>
            <person name="Carlyon J.A."/>
            <person name="Carter R."/>
            <person name="Day N.P."/>
            <person name="Dumler S.J."/>
            <person name="Dyachenko V."/>
            <person name="Godinez A."/>
            <person name="Kurtti T.J."/>
            <person name="Lichay M."/>
            <person name="Mullins K.E."/>
            <person name="Ott S."/>
            <person name="Pappas-Brown V."/>
            <person name="Paris D.H."/>
            <person name="Patel P."/>
            <person name="Richards A.L."/>
            <person name="Sadzewicz L."/>
            <person name="Sears K."/>
            <person name="Seidman D."/>
            <person name="Sengamalay N."/>
            <person name="Stenos J."/>
            <person name="Tallon L.J."/>
            <person name="Vincent G."/>
            <person name="Fraser C.M."/>
            <person name="Munderloh U."/>
            <person name="Dunning-Hotopp J.C."/>
        </authorList>
    </citation>
    <scope>NUCLEOTIDE SEQUENCE [LARGE SCALE GENOMIC DNA]</scope>
    <source>
        <strain evidence="1 2">RML An4</strain>
    </source>
</reference>